<dbReference type="OrthoDB" id="415358at2759"/>
<name>A0A8X8D1H8_POPTO</name>
<dbReference type="EMBL" id="JAAWWB010000004">
    <property type="protein sequence ID" value="KAG6783876.1"/>
    <property type="molecule type" value="Genomic_DNA"/>
</dbReference>
<organism evidence="2 3">
    <name type="scientific">Populus tomentosa</name>
    <name type="common">Chinese white poplar</name>
    <dbReference type="NCBI Taxonomy" id="118781"/>
    <lineage>
        <taxon>Eukaryota</taxon>
        <taxon>Viridiplantae</taxon>
        <taxon>Streptophyta</taxon>
        <taxon>Embryophyta</taxon>
        <taxon>Tracheophyta</taxon>
        <taxon>Spermatophyta</taxon>
        <taxon>Magnoliopsida</taxon>
        <taxon>eudicotyledons</taxon>
        <taxon>Gunneridae</taxon>
        <taxon>Pentapetalae</taxon>
        <taxon>rosids</taxon>
        <taxon>fabids</taxon>
        <taxon>Malpighiales</taxon>
        <taxon>Salicaceae</taxon>
        <taxon>Saliceae</taxon>
        <taxon>Populus</taxon>
    </lineage>
</organism>
<keyword evidence="3" id="KW-1185">Reference proteome</keyword>
<feature type="signal peptide" evidence="1">
    <location>
        <begin position="1"/>
        <end position="27"/>
    </location>
</feature>
<protein>
    <submittedName>
        <fullName evidence="2">Uncharacterized protein</fullName>
    </submittedName>
</protein>
<gene>
    <name evidence="2" type="ORF">POTOM_009558</name>
</gene>
<comment type="caution">
    <text evidence="2">The sequence shown here is derived from an EMBL/GenBank/DDBJ whole genome shotgun (WGS) entry which is preliminary data.</text>
</comment>
<dbReference type="Proteomes" id="UP000886885">
    <property type="component" value="Chromosome 2D"/>
</dbReference>
<feature type="chain" id="PRO_5036459720" evidence="1">
    <location>
        <begin position="28"/>
        <end position="76"/>
    </location>
</feature>
<proteinExistence type="predicted"/>
<sequence length="76" mass="8717">MSYPSSQHNFPRTLDALILQLLSPVGAEVLTWKFDEIDQQITEGNWNKLYQGFYGAFDDQFAAMGTYVLHVKSILF</sequence>
<evidence type="ECO:0000313" key="3">
    <source>
        <dbReference type="Proteomes" id="UP000886885"/>
    </source>
</evidence>
<accession>A0A8X8D1H8</accession>
<reference evidence="2" key="1">
    <citation type="journal article" date="2020" name="bioRxiv">
        <title>Hybrid origin of Populus tomentosa Carr. identified through genome sequencing and phylogenomic analysis.</title>
        <authorList>
            <person name="An X."/>
            <person name="Gao K."/>
            <person name="Chen Z."/>
            <person name="Li J."/>
            <person name="Yang X."/>
            <person name="Yang X."/>
            <person name="Zhou J."/>
            <person name="Guo T."/>
            <person name="Zhao T."/>
            <person name="Huang S."/>
            <person name="Miao D."/>
            <person name="Khan W.U."/>
            <person name="Rao P."/>
            <person name="Ye M."/>
            <person name="Lei B."/>
            <person name="Liao W."/>
            <person name="Wang J."/>
            <person name="Ji L."/>
            <person name="Li Y."/>
            <person name="Guo B."/>
            <person name="Mustafa N.S."/>
            <person name="Li S."/>
            <person name="Yun Q."/>
            <person name="Keller S.R."/>
            <person name="Mao J."/>
            <person name="Zhang R."/>
            <person name="Strauss S.H."/>
        </authorList>
    </citation>
    <scope>NUCLEOTIDE SEQUENCE</scope>
    <source>
        <strain evidence="2">GM15</strain>
        <tissue evidence="2">Leaf</tissue>
    </source>
</reference>
<keyword evidence="1" id="KW-0732">Signal</keyword>
<dbReference type="AlphaFoldDB" id="A0A8X8D1H8"/>
<evidence type="ECO:0000313" key="2">
    <source>
        <dbReference type="EMBL" id="KAG6783876.1"/>
    </source>
</evidence>
<evidence type="ECO:0000256" key="1">
    <source>
        <dbReference type="SAM" id="SignalP"/>
    </source>
</evidence>